<feature type="transmembrane region" description="Helical" evidence="7">
    <location>
        <begin position="351"/>
        <end position="376"/>
    </location>
</feature>
<evidence type="ECO:0000259" key="9">
    <source>
        <dbReference type="Pfam" id="PF12704"/>
    </source>
</evidence>
<dbReference type="GO" id="GO:0005886">
    <property type="term" value="C:plasma membrane"/>
    <property type="evidence" value="ECO:0007669"/>
    <property type="project" value="UniProtKB-SubCell"/>
</dbReference>
<evidence type="ECO:0000256" key="4">
    <source>
        <dbReference type="ARBA" id="ARBA00022989"/>
    </source>
</evidence>
<feature type="transmembrane region" description="Helical" evidence="7">
    <location>
        <begin position="804"/>
        <end position="828"/>
    </location>
</feature>
<dbReference type="eggNOG" id="COG0577">
    <property type="taxonomic scope" value="Bacteria"/>
</dbReference>
<keyword evidence="2" id="KW-1003">Cell membrane</keyword>
<comment type="subcellular location">
    <subcellularLocation>
        <location evidence="1">Cell membrane</location>
        <topology evidence="1">Multi-pass membrane protein</topology>
    </subcellularLocation>
</comment>
<evidence type="ECO:0000256" key="7">
    <source>
        <dbReference type="SAM" id="Phobius"/>
    </source>
</evidence>
<evidence type="ECO:0000256" key="1">
    <source>
        <dbReference type="ARBA" id="ARBA00004651"/>
    </source>
</evidence>
<feature type="transmembrane region" description="Helical" evidence="7">
    <location>
        <begin position="498"/>
        <end position="518"/>
    </location>
</feature>
<organism evidence="10 11">
    <name type="scientific">Gemmatirosa kalamazoonensis</name>
    <dbReference type="NCBI Taxonomy" id="861299"/>
    <lineage>
        <taxon>Bacteria</taxon>
        <taxon>Pseudomonadati</taxon>
        <taxon>Gemmatimonadota</taxon>
        <taxon>Gemmatimonadia</taxon>
        <taxon>Gemmatimonadales</taxon>
        <taxon>Gemmatimonadaceae</taxon>
        <taxon>Gemmatirosa</taxon>
    </lineage>
</organism>
<dbReference type="InterPro" id="IPR025857">
    <property type="entry name" value="MacB_PCD"/>
</dbReference>
<evidence type="ECO:0000259" key="8">
    <source>
        <dbReference type="Pfam" id="PF02687"/>
    </source>
</evidence>
<evidence type="ECO:0000313" key="11">
    <source>
        <dbReference type="Proteomes" id="UP000019151"/>
    </source>
</evidence>
<evidence type="ECO:0000256" key="2">
    <source>
        <dbReference type="ARBA" id="ARBA00022475"/>
    </source>
</evidence>
<keyword evidence="3 7" id="KW-0812">Transmembrane</keyword>
<dbReference type="STRING" id="861299.J421_2215"/>
<evidence type="ECO:0000256" key="6">
    <source>
        <dbReference type="ARBA" id="ARBA00038076"/>
    </source>
</evidence>
<gene>
    <name evidence="10" type="ORF">J421_2215</name>
</gene>
<evidence type="ECO:0000313" key="10">
    <source>
        <dbReference type="EMBL" id="AHG89752.1"/>
    </source>
</evidence>
<dbReference type="Proteomes" id="UP000019151">
    <property type="component" value="Chromosome"/>
</dbReference>
<feature type="transmembrane region" description="Helical" evidence="7">
    <location>
        <begin position="848"/>
        <end position="868"/>
    </location>
</feature>
<protein>
    <submittedName>
        <fullName evidence="10">Permease</fullName>
    </submittedName>
</protein>
<feature type="transmembrane region" description="Helical" evidence="7">
    <location>
        <begin position="446"/>
        <end position="470"/>
    </location>
</feature>
<dbReference type="KEGG" id="gba:J421_2215"/>
<dbReference type="PANTHER" id="PTHR30572">
    <property type="entry name" value="MEMBRANE COMPONENT OF TRANSPORTER-RELATED"/>
    <property type="match status" value="1"/>
</dbReference>
<feature type="domain" description="MacB-like periplasmic core" evidence="9">
    <location>
        <begin position="522"/>
        <end position="711"/>
    </location>
</feature>
<feature type="domain" description="ABC3 transporter permease C-terminal" evidence="8">
    <location>
        <begin position="357"/>
        <end position="468"/>
    </location>
</feature>
<feature type="transmembrane region" description="Helical" evidence="7">
    <location>
        <begin position="760"/>
        <end position="784"/>
    </location>
</feature>
<dbReference type="EMBL" id="CP007128">
    <property type="protein sequence ID" value="AHG89752.1"/>
    <property type="molecule type" value="Genomic_DNA"/>
</dbReference>
<keyword evidence="4 7" id="KW-1133">Transmembrane helix</keyword>
<dbReference type="InterPro" id="IPR017800">
    <property type="entry name" value="ADOP"/>
</dbReference>
<dbReference type="NCBIfam" id="TIGR03434">
    <property type="entry name" value="ADOP"/>
    <property type="match status" value="1"/>
</dbReference>
<feature type="domain" description="ABC3 transporter permease C-terminal" evidence="8">
    <location>
        <begin position="764"/>
        <end position="875"/>
    </location>
</feature>
<evidence type="ECO:0000256" key="5">
    <source>
        <dbReference type="ARBA" id="ARBA00023136"/>
    </source>
</evidence>
<dbReference type="AlphaFoldDB" id="W0RH63"/>
<sequence length="883" mass="94124">MSAEHWIRRLLRVYPADFRDEMGDAVVETYLDRHRAAVARGGAAVAWFWTRALADAARNGVAERLRPAVAWRRNGNWGRDTQRVVRRLVRAPAFALSMLGTLAVGLGAFAVVYTVVDKVLVAPLPYDRPDDLYYVWRNYTWIPLERGWLGGTDVAALQKSGGPIADVAGIRRAMRTLTTSDGADPMEIPILISSPNLFSLLGARPALGRVFAPNEAGEGRPPLVVLGNDLWRTRFGGDRAILGKEIRLDGFAFTVIGVMGPDFRFVRHASLGKPEGGAAYITFNYDLATQNPGNGSFAGLVRARPGTTPERLQAAVASVGRMVNERDFSKRGLKLWAVGVKPDLVAESRPALVVLGMAGVVLVLVLAVNMATLLLVRASQREREFAIARALGADRLALARATLFEGGLLGAVGGALGALGAVWGTRVLVALAPETLPRRDTIAVDWRIAAVVVGVGAVLGLLAGAVPAVWTSRTRLHALLRNAAVRGGGGGHGPMRRAMVVVQVALSLVLLATGGLVARSLDRLLRAQPGFVADGVLTLRVPLAAARYPNDTVVREMHERLQRELSAIPGVRSASATSALPLTANADQGPVSFPGAPGNTGVNDHDFPLVDYMRARAGYFETMGIRVLAGRAFGASWRPGTREAVIDRTLAQTFFPNGQPVGARIRLSDTDTFTVIGVVEHARQYDVYQDGRSQVYVRDEDGPFNTLSYVLRGDRAPEALVPDVRAAVHRVDAQLAIADVRPMQRVVDDALRQQRLSATLIAGFSLGALLLAAMGLFGVVAGAVSRRHHELAVRLALGAGERRVLWLVVREGTTLLVLGLLVGVPGIWLAGTALRGALVGVSPFDPLTLGAVAAGLGVVALAACYVPARRVAGIAPARALRDS</sequence>
<evidence type="ECO:0000256" key="3">
    <source>
        <dbReference type="ARBA" id="ARBA00022692"/>
    </source>
</evidence>
<dbReference type="InParanoid" id="W0RH63"/>
<keyword evidence="5 7" id="KW-0472">Membrane</keyword>
<dbReference type="HOGENOM" id="CLU_009433_1_0_0"/>
<accession>W0RH63</accession>
<dbReference type="Pfam" id="PF12704">
    <property type="entry name" value="MacB_PCD"/>
    <property type="match status" value="2"/>
</dbReference>
<reference evidence="10 11" key="1">
    <citation type="journal article" date="2014" name="Genome Announc.">
        <title>Genome Sequence and Methylome of Soil Bacterium Gemmatirosa kalamazoonensis KBS708T, a Member of the Rarely Cultivated Gemmatimonadetes Phylum.</title>
        <authorList>
            <person name="Debruyn J.M."/>
            <person name="Radosevich M."/>
            <person name="Wommack K.E."/>
            <person name="Polson S.W."/>
            <person name="Hauser L.J."/>
            <person name="Fawaz M.N."/>
            <person name="Korlach J."/>
            <person name="Tsai Y.C."/>
        </authorList>
    </citation>
    <scope>NUCLEOTIDE SEQUENCE [LARGE SCALE GENOMIC DNA]</scope>
    <source>
        <strain evidence="10 11">KBS708</strain>
    </source>
</reference>
<proteinExistence type="inferred from homology"/>
<dbReference type="InterPro" id="IPR003838">
    <property type="entry name" value="ABC3_permease_C"/>
</dbReference>
<dbReference type="GO" id="GO:0022857">
    <property type="term" value="F:transmembrane transporter activity"/>
    <property type="evidence" value="ECO:0007669"/>
    <property type="project" value="TreeGrafter"/>
</dbReference>
<dbReference type="InterPro" id="IPR050250">
    <property type="entry name" value="Macrolide_Exporter_MacB"/>
</dbReference>
<keyword evidence="11" id="KW-1185">Reference proteome</keyword>
<feature type="transmembrane region" description="Helical" evidence="7">
    <location>
        <begin position="397"/>
        <end position="423"/>
    </location>
</feature>
<dbReference type="PANTHER" id="PTHR30572:SF4">
    <property type="entry name" value="ABC TRANSPORTER PERMEASE YTRF"/>
    <property type="match status" value="1"/>
</dbReference>
<feature type="transmembrane region" description="Helical" evidence="7">
    <location>
        <begin position="93"/>
        <end position="116"/>
    </location>
</feature>
<feature type="domain" description="MacB-like periplasmic core" evidence="9">
    <location>
        <begin position="95"/>
        <end position="318"/>
    </location>
</feature>
<dbReference type="RefSeq" id="WP_025411240.1">
    <property type="nucleotide sequence ID" value="NZ_CP007128.1"/>
</dbReference>
<dbReference type="Pfam" id="PF02687">
    <property type="entry name" value="FtsX"/>
    <property type="match status" value="2"/>
</dbReference>
<name>W0RH63_9BACT</name>
<comment type="similarity">
    <text evidence="6">Belongs to the ABC-4 integral membrane protein family.</text>
</comment>